<evidence type="ECO:0000256" key="6">
    <source>
        <dbReference type="SAM" id="MobiDB-lite"/>
    </source>
</evidence>
<dbReference type="GO" id="GO:0016272">
    <property type="term" value="C:prefoldin complex"/>
    <property type="evidence" value="ECO:0007669"/>
    <property type="project" value="UniProtKB-UniRule"/>
</dbReference>
<keyword evidence="8" id="KW-1185">Reference proteome</keyword>
<dbReference type="GO" id="GO:0051082">
    <property type="term" value="F:unfolded protein binding"/>
    <property type="evidence" value="ECO:0007669"/>
    <property type="project" value="InterPro"/>
</dbReference>
<dbReference type="SUPFAM" id="SSF46579">
    <property type="entry name" value="Prefoldin"/>
    <property type="match status" value="1"/>
</dbReference>
<dbReference type="PANTHER" id="PTHR21100">
    <property type="entry name" value="PREFOLDIN SUBUNIT 4"/>
    <property type="match status" value="1"/>
</dbReference>
<gene>
    <name evidence="7" type="ORF">LTR05_001812</name>
</gene>
<comment type="subunit">
    <text evidence="4">Heterohexamer of two PFD-alpha type and four PFD-beta type subunits.</text>
</comment>
<evidence type="ECO:0000256" key="2">
    <source>
        <dbReference type="ARBA" id="ARBA00023186"/>
    </source>
</evidence>
<comment type="function">
    <text evidence="3 4">Binds specifically to cytosolic chaperonin (c-CPN) and transfers target proteins to it. Binds to nascent polypeptide chain and promotes folding in an environment in which there are many competing pathways for nonnative proteins.</text>
</comment>
<comment type="caution">
    <text evidence="7">The sequence shown here is derived from an EMBL/GenBank/DDBJ whole genome shotgun (WGS) entry which is preliminary data.</text>
</comment>
<evidence type="ECO:0000256" key="1">
    <source>
        <dbReference type="ARBA" id="ARBA00008045"/>
    </source>
</evidence>
<feature type="coiled-coil region" evidence="5">
    <location>
        <begin position="32"/>
        <end position="69"/>
    </location>
</feature>
<reference evidence="7 8" key="1">
    <citation type="submission" date="2023-08" db="EMBL/GenBank/DDBJ databases">
        <title>Black Yeasts Isolated from many extreme environments.</title>
        <authorList>
            <person name="Coleine C."/>
            <person name="Stajich J.E."/>
            <person name="Selbmann L."/>
        </authorList>
    </citation>
    <scope>NUCLEOTIDE SEQUENCE [LARGE SCALE GENOMIC DNA]</scope>
    <source>
        <strain evidence="7 8">CCFEE 5910</strain>
    </source>
</reference>
<evidence type="ECO:0000256" key="3">
    <source>
        <dbReference type="ARBA" id="ARBA00024667"/>
    </source>
</evidence>
<dbReference type="Pfam" id="PF01920">
    <property type="entry name" value="Prefoldin_2"/>
    <property type="match status" value="1"/>
</dbReference>
<dbReference type="InterPro" id="IPR016661">
    <property type="entry name" value="PFDN4"/>
</dbReference>
<dbReference type="GO" id="GO:0006457">
    <property type="term" value="P:protein folding"/>
    <property type="evidence" value="ECO:0007669"/>
    <property type="project" value="UniProtKB-UniRule"/>
</dbReference>
<proteinExistence type="inferred from homology"/>
<dbReference type="GO" id="GO:0005737">
    <property type="term" value="C:cytoplasm"/>
    <property type="evidence" value="ECO:0007669"/>
    <property type="project" value="TreeGrafter"/>
</dbReference>
<feature type="region of interest" description="Disordered" evidence="6">
    <location>
        <begin position="1"/>
        <end position="30"/>
    </location>
</feature>
<protein>
    <recommendedName>
        <fullName evidence="4">Prefoldin subunit 4</fullName>
    </recommendedName>
</protein>
<dbReference type="InterPro" id="IPR009053">
    <property type="entry name" value="Prefoldin"/>
</dbReference>
<accession>A0AAN7T812</accession>
<organism evidence="7 8">
    <name type="scientific">Lithohypha guttulata</name>
    <dbReference type="NCBI Taxonomy" id="1690604"/>
    <lineage>
        <taxon>Eukaryota</taxon>
        <taxon>Fungi</taxon>
        <taxon>Dikarya</taxon>
        <taxon>Ascomycota</taxon>
        <taxon>Pezizomycotina</taxon>
        <taxon>Eurotiomycetes</taxon>
        <taxon>Chaetothyriomycetidae</taxon>
        <taxon>Chaetothyriales</taxon>
        <taxon>Trichomeriaceae</taxon>
        <taxon>Lithohypha</taxon>
    </lineage>
</organism>
<keyword evidence="5" id="KW-0175">Coiled coil</keyword>
<sequence length="136" mass="15744">MMLSRRVLTKEEESETTENEVTKEDQDKINEFSRLHNRSKALEEELESKKKEKEDLEEITTELELADEDEPIQYKVGDTFYAVKLPIAQKLLETSTGETEEEVTRLEDELSSMKEGMDSLKAHLYARFGRGINLEG</sequence>
<dbReference type="Gene3D" id="1.10.287.370">
    <property type="match status" value="1"/>
</dbReference>
<dbReference type="FunFam" id="1.10.287.370:FF:000005">
    <property type="entry name" value="Prefoldin subunit 4"/>
    <property type="match status" value="1"/>
</dbReference>
<comment type="similarity">
    <text evidence="1 4">Belongs to the prefoldin subunit beta family.</text>
</comment>
<feature type="compositionally biased region" description="Basic and acidic residues" evidence="6">
    <location>
        <begin position="20"/>
        <end position="30"/>
    </location>
</feature>
<dbReference type="Proteomes" id="UP001309876">
    <property type="component" value="Unassembled WGS sequence"/>
</dbReference>
<evidence type="ECO:0000313" key="8">
    <source>
        <dbReference type="Proteomes" id="UP001309876"/>
    </source>
</evidence>
<name>A0AAN7T812_9EURO</name>
<dbReference type="PANTHER" id="PTHR21100:SF9">
    <property type="entry name" value="PREFOLDIN SUBUNIT 4"/>
    <property type="match status" value="1"/>
</dbReference>
<dbReference type="InterPro" id="IPR002777">
    <property type="entry name" value="PFD_beta-like"/>
</dbReference>
<evidence type="ECO:0000256" key="5">
    <source>
        <dbReference type="SAM" id="Coils"/>
    </source>
</evidence>
<dbReference type="AlphaFoldDB" id="A0AAN7T812"/>
<evidence type="ECO:0000313" key="7">
    <source>
        <dbReference type="EMBL" id="KAK5091627.1"/>
    </source>
</evidence>
<dbReference type="PIRSF" id="PIRSF016477">
    <property type="entry name" value="Prefoldin_subunit_4"/>
    <property type="match status" value="1"/>
</dbReference>
<evidence type="ECO:0000256" key="4">
    <source>
        <dbReference type="PIRNR" id="PIRNR016477"/>
    </source>
</evidence>
<dbReference type="EMBL" id="JAVRRJ010000001">
    <property type="protein sequence ID" value="KAK5091627.1"/>
    <property type="molecule type" value="Genomic_DNA"/>
</dbReference>
<keyword evidence="2 4" id="KW-0143">Chaperone</keyword>